<feature type="chain" id="PRO_5046498171" description="Thioredoxin domain-containing protein" evidence="1">
    <location>
        <begin position="24"/>
        <end position="168"/>
    </location>
</feature>
<evidence type="ECO:0000256" key="1">
    <source>
        <dbReference type="SAM" id="SignalP"/>
    </source>
</evidence>
<comment type="caution">
    <text evidence="2">The sequence shown here is derived from an EMBL/GenBank/DDBJ whole genome shotgun (WGS) entry which is preliminary data.</text>
</comment>
<organism evidence="2 3">
    <name type="scientific">Sphingobacterium ginsenosidimutans</name>
    <dbReference type="NCBI Taxonomy" id="687845"/>
    <lineage>
        <taxon>Bacteria</taxon>
        <taxon>Pseudomonadati</taxon>
        <taxon>Bacteroidota</taxon>
        <taxon>Sphingobacteriia</taxon>
        <taxon>Sphingobacteriales</taxon>
        <taxon>Sphingobacteriaceae</taxon>
        <taxon>Sphingobacterium</taxon>
    </lineage>
</organism>
<proteinExistence type="predicted"/>
<name>A0ABP7ZWD0_9SPHI</name>
<dbReference type="Gene3D" id="3.40.30.10">
    <property type="entry name" value="Glutaredoxin"/>
    <property type="match status" value="1"/>
</dbReference>
<dbReference type="SUPFAM" id="SSF52833">
    <property type="entry name" value="Thioredoxin-like"/>
    <property type="match status" value="1"/>
</dbReference>
<dbReference type="PROSITE" id="PS51257">
    <property type="entry name" value="PROKAR_LIPOPROTEIN"/>
    <property type="match status" value="1"/>
</dbReference>
<reference evidence="3" key="1">
    <citation type="journal article" date="2019" name="Int. J. Syst. Evol. Microbiol.">
        <title>The Global Catalogue of Microorganisms (GCM) 10K type strain sequencing project: providing services to taxonomists for standard genome sequencing and annotation.</title>
        <authorList>
            <consortium name="The Broad Institute Genomics Platform"/>
            <consortium name="The Broad Institute Genome Sequencing Center for Infectious Disease"/>
            <person name="Wu L."/>
            <person name="Ma J."/>
        </authorList>
    </citation>
    <scope>NUCLEOTIDE SEQUENCE [LARGE SCALE GENOMIC DNA]</scope>
    <source>
        <strain evidence="3">JCM 16722</strain>
    </source>
</reference>
<protein>
    <recommendedName>
        <fullName evidence="4">Thioredoxin domain-containing protein</fullName>
    </recommendedName>
</protein>
<dbReference type="RefSeq" id="WP_346084883.1">
    <property type="nucleotide sequence ID" value="NZ_BAAAZK010000002.1"/>
</dbReference>
<sequence>MKPFRKYLWNILALVFFSCQGEASYDASQKVSIEPVLSDYEFIDIAGARHLLNDVKAENKLLIFYDPQGKQSQQQIAEMKKSTQLADLIKKEKLRVVAICPVGDLNDWNTYKNTIPAQWINGFDIKGEASKKEFFAIKLYPTLLLINENNELLKRDADYQSLLSALDK</sequence>
<evidence type="ECO:0000313" key="2">
    <source>
        <dbReference type="EMBL" id="GAA4171637.1"/>
    </source>
</evidence>
<dbReference type="Proteomes" id="UP001500167">
    <property type="component" value="Unassembled WGS sequence"/>
</dbReference>
<evidence type="ECO:0000313" key="3">
    <source>
        <dbReference type="Proteomes" id="UP001500167"/>
    </source>
</evidence>
<feature type="signal peptide" evidence="1">
    <location>
        <begin position="1"/>
        <end position="23"/>
    </location>
</feature>
<keyword evidence="1" id="KW-0732">Signal</keyword>
<dbReference type="EMBL" id="BAAAZK010000002">
    <property type="protein sequence ID" value="GAA4171637.1"/>
    <property type="molecule type" value="Genomic_DNA"/>
</dbReference>
<keyword evidence="3" id="KW-1185">Reference proteome</keyword>
<gene>
    <name evidence="2" type="ORF">GCM10022218_12000</name>
</gene>
<dbReference type="InterPro" id="IPR036249">
    <property type="entry name" value="Thioredoxin-like_sf"/>
</dbReference>
<evidence type="ECO:0008006" key="4">
    <source>
        <dbReference type="Google" id="ProtNLM"/>
    </source>
</evidence>
<accession>A0ABP7ZWD0</accession>